<evidence type="ECO:0000256" key="2">
    <source>
        <dbReference type="ARBA" id="ARBA00011955"/>
    </source>
</evidence>
<evidence type="ECO:0000256" key="8">
    <source>
        <dbReference type="ARBA" id="ARBA00022842"/>
    </source>
</evidence>
<evidence type="ECO:0000256" key="1">
    <source>
        <dbReference type="ARBA" id="ARBA00001946"/>
    </source>
</evidence>
<protein>
    <recommendedName>
        <fullName evidence="3">FAD:protein FMN transferase</fullName>
        <ecNumber evidence="2">2.7.1.180</ecNumber>
    </recommendedName>
    <alternativeName>
        <fullName evidence="9">Flavin transferase</fullName>
    </alternativeName>
</protein>
<keyword evidence="4" id="KW-0285">Flavoprotein</keyword>
<proteinExistence type="predicted"/>
<organism evidence="11">
    <name type="scientific">hydrothermal vent metagenome</name>
    <dbReference type="NCBI Taxonomy" id="652676"/>
    <lineage>
        <taxon>unclassified sequences</taxon>
        <taxon>metagenomes</taxon>
        <taxon>ecological metagenomes</taxon>
    </lineage>
</organism>
<keyword evidence="7" id="KW-0274">FAD</keyword>
<dbReference type="GO" id="GO:0016740">
    <property type="term" value="F:transferase activity"/>
    <property type="evidence" value="ECO:0007669"/>
    <property type="project" value="UniProtKB-KW"/>
</dbReference>
<dbReference type="PIRSF" id="PIRSF006268">
    <property type="entry name" value="ApbE"/>
    <property type="match status" value="1"/>
</dbReference>
<dbReference type="SUPFAM" id="SSF143631">
    <property type="entry name" value="ApbE-like"/>
    <property type="match status" value="1"/>
</dbReference>
<feature type="non-terminal residue" evidence="11">
    <location>
        <position position="1"/>
    </location>
</feature>
<dbReference type="PANTHER" id="PTHR30040">
    <property type="entry name" value="THIAMINE BIOSYNTHESIS LIPOPROTEIN APBE"/>
    <property type="match status" value="1"/>
</dbReference>
<sequence length="307" mass="33719">LTQGVDPTQSRSAIQAVDALYQQQHHDWHAWQRGALDDLNRAIAAGKPWQTDPSIVQLIHMGQTYERLSGGLFNPAIGELLAMWGFQQDEPPERPPPSPQMIDNWLSHKPSSLQLTLDGDTVTSSNPHVRLDFGGFAKGYSVGKAVELLESRGIHNLIVNAGGDLCLRGSRGGEPWRIGIRHPRNSGTVATLLLQGATCVFTSGDYERYFTFEGKRYHHILDPRSGYPATGTRSVTVIADDPALADAAATALFVAGAERWQSVAVSMGIRDVLRIDDQDVAWVTPRLAKRIIFDPAWTSIRIVKLAP</sequence>
<dbReference type="Pfam" id="PF02424">
    <property type="entry name" value="ApbE"/>
    <property type="match status" value="1"/>
</dbReference>
<keyword evidence="8" id="KW-0460">Magnesium</keyword>
<evidence type="ECO:0000256" key="7">
    <source>
        <dbReference type="ARBA" id="ARBA00022827"/>
    </source>
</evidence>
<keyword evidence="6" id="KW-0479">Metal-binding</keyword>
<dbReference type="AlphaFoldDB" id="A0A3B0Z0L0"/>
<evidence type="ECO:0000313" key="11">
    <source>
        <dbReference type="EMBL" id="VAW82510.1"/>
    </source>
</evidence>
<dbReference type="GO" id="GO:0046872">
    <property type="term" value="F:metal ion binding"/>
    <property type="evidence" value="ECO:0007669"/>
    <property type="project" value="UniProtKB-KW"/>
</dbReference>
<dbReference type="InterPro" id="IPR024932">
    <property type="entry name" value="ApbE"/>
</dbReference>
<evidence type="ECO:0000256" key="6">
    <source>
        <dbReference type="ARBA" id="ARBA00022723"/>
    </source>
</evidence>
<name>A0A3B0Z0L0_9ZZZZ</name>
<dbReference type="EC" id="2.7.1.180" evidence="2"/>
<keyword evidence="5 11" id="KW-0808">Transferase</keyword>
<evidence type="ECO:0000256" key="10">
    <source>
        <dbReference type="ARBA" id="ARBA00048540"/>
    </source>
</evidence>
<evidence type="ECO:0000256" key="9">
    <source>
        <dbReference type="ARBA" id="ARBA00031306"/>
    </source>
</evidence>
<comment type="catalytic activity">
    <reaction evidence="10">
        <text>L-threonyl-[protein] + FAD = FMN-L-threonyl-[protein] + AMP + H(+)</text>
        <dbReference type="Rhea" id="RHEA:36847"/>
        <dbReference type="Rhea" id="RHEA-COMP:11060"/>
        <dbReference type="Rhea" id="RHEA-COMP:11061"/>
        <dbReference type="ChEBI" id="CHEBI:15378"/>
        <dbReference type="ChEBI" id="CHEBI:30013"/>
        <dbReference type="ChEBI" id="CHEBI:57692"/>
        <dbReference type="ChEBI" id="CHEBI:74257"/>
        <dbReference type="ChEBI" id="CHEBI:456215"/>
        <dbReference type="EC" id="2.7.1.180"/>
    </reaction>
</comment>
<gene>
    <name evidence="11" type="ORF">MNBD_GAMMA14-571</name>
</gene>
<dbReference type="EMBL" id="UOFM01000472">
    <property type="protein sequence ID" value="VAW82510.1"/>
    <property type="molecule type" value="Genomic_DNA"/>
</dbReference>
<dbReference type="InterPro" id="IPR003374">
    <property type="entry name" value="ApbE-like_sf"/>
</dbReference>
<evidence type="ECO:0000256" key="5">
    <source>
        <dbReference type="ARBA" id="ARBA00022679"/>
    </source>
</evidence>
<comment type="cofactor">
    <cofactor evidence="1">
        <name>Mg(2+)</name>
        <dbReference type="ChEBI" id="CHEBI:18420"/>
    </cofactor>
</comment>
<dbReference type="PANTHER" id="PTHR30040:SF2">
    <property type="entry name" value="FAD:PROTEIN FMN TRANSFERASE"/>
    <property type="match status" value="1"/>
</dbReference>
<dbReference type="Gene3D" id="3.10.520.10">
    <property type="entry name" value="ApbE-like domains"/>
    <property type="match status" value="1"/>
</dbReference>
<accession>A0A3B0Z0L0</accession>
<reference evidence="11" key="1">
    <citation type="submission" date="2018-06" db="EMBL/GenBank/DDBJ databases">
        <authorList>
            <person name="Zhirakovskaya E."/>
        </authorList>
    </citation>
    <scope>NUCLEOTIDE SEQUENCE</scope>
</reference>
<evidence type="ECO:0000256" key="4">
    <source>
        <dbReference type="ARBA" id="ARBA00022630"/>
    </source>
</evidence>
<evidence type="ECO:0000256" key="3">
    <source>
        <dbReference type="ARBA" id="ARBA00016337"/>
    </source>
</evidence>